<dbReference type="KEGG" id="gmw:113521054"/>
<sequence>MFPDKQKSDNCNLSKILATCHRETQTKKTILKDSGSLTDSLQRPSDSINKADKDSLKSFEFSQIIKESENSNSITVIKDSFTEETHDHSNAESLSDDAIANRYKYCREIIKPYLKSYPQGCSQSDEKLIQDTLNSINDDFPDYRSCFEIFGSEKKSSSSIASSNKIGGSTCTFRSKSSCIKNSCDSLTTIETPKCNNSSNNNCKQKSICTPKTSKKIVCPPKDSKLKKPICVSKTSMSSDSKNKDPKKDCPPPEEKSPCKKKTKCPPPIDDCSEKQTSKQDLPAVSCTKSDHTLKCKDRILIEACEEKPSKKNGVTSSSHSCNLESAKTSHTKTCKPCSSHDTLGEQKSILDIHGETITTIKVAAEDFFGKVFKMTKDAVTVITTESVRHLNKITPKKSETDNNESAPITQNENNAGTISGFNFFHSSNIQEEKKGECPEERTKMQEIVKNIATKVNSTITVISDQIHTVASSMLKSKNFNDNSSPYDKPVPPEEISNRLQESAPTPSNVFTVIKSKICSMFYETENQKDLSRTPSTSSTDSDISKKEADTGLFQRCNE</sequence>
<feature type="region of interest" description="Disordered" evidence="1">
    <location>
        <begin position="232"/>
        <end position="267"/>
    </location>
</feature>
<accession>A0A6J3BYD5</accession>
<proteinExistence type="predicted"/>
<reference evidence="3" key="1">
    <citation type="submission" date="2025-08" db="UniProtKB">
        <authorList>
            <consortium name="RefSeq"/>
        </authorList>
    </citation>
    <scope>IDENTIFICATION</scope>
    <source>
        <tissue evidence="3">Whole larvae</tissue>
    </source>
</reference>
<dbReference type="InParanoid" id="A0A6J3BYD5"/>
<feature type="region of interest" description="Disordered" evidence="1">
    <location>
        <begin position="526"/>
        <end position="559"/>
    </location>
</feature>
<feature type="compositionally biased region" description="Low complexity" evidence="1">
    <location>
        <begin position="533"/>
        <end position="542"/>
    </location>
</feature>
<feature type="compositionally biased region" description="Polar residues" evidence="1">
    <location>
        <begin position="477"/>
        <end position="486"/>
    </location>
</feature>
<feature type="region of interest" description="Disordered" evidence="1">
    <location>
        <begin position="477"/>
        <end position="506"/>
    </location>
</feature>
<evidence type="ECO:0000313" key="2">
    <source>
        <dbReference type="Proteomes" id="UP001652740"/>
    </source>
</evidence>
<dbReference type="RefSeq" id="XP_031765447.2">
    <property type="nucleotide sequence ID" value="XM_031909587.2"/>
</dbReference>
<dbReference type="Proteomes" id="UP001652740">
    <property type="component" value="Unplaced"/>
</dbReference>
<organism evidence="2 3">
    <name type="scientific">Galleria mellonella</name>
    <name type="common">Greater wax moth</name>
    <dbReference type="NCBI Taxonomy" id="7137"/>
    <lineage>
        <taxon>Eukaryota</taxon>
        <taxon>Metazoa</taxon>
        <taxon>Ecdysozoa</taxon>
        <taxon>Arthropoda</taxon>
        <taxon>Hexapoda</taxon>
        <taxon>Insecta</taxon>
        <taxon>Pterygota</taxon>
        <taxon>Neoptera</taxon>
        <taxon>Endopterygota</taxon>
        <taxon>Lepidoptera</taxon>
        <taxon>Glossata</taxon>
        <taxon>Ditrysia</taxon>
        <taxon>Pyraloidea</taxon>
        <taxon>Pyralidae</taxon>
        <taxon>Galleriinae</taxon>
        <taxon>Galleria</taxon>
    </lineage>
</organism>
<protein>
    <submittedName>
        <fullName evidence="3">Uncharacterized protein LOC113521054</fullName>
    </submittedName>
</protein>
<feature type="compositionally biased region" description="Basic and acidic residues" evidence="1">
    <location>
        <begin position="241"/>
        <end position="258"/>
    </location>
</feature>
<name>A0A6J3BYD5_GALME</name>
<evidence type="ECO:0000256" key="1">
    <source>
        <dbReference type="SAM" id="MobiDB-lite"/>
    </source>
</evidence>
<gene>
    <name evidence="3" type="primary">LOC113521054</name>
</gene>
<dbReference type="AlphaFoldDB" id="A0A6J3BYD5"/>
<dbReference type="GeneID" id="113521054"/>
<keyword evidence="2" id="KW-1185">Reference proteome</keyword>
<evidence type="ECO:0000313" key="3">
    <source>
        <dbReference type="RefSeq" id="XP_031765447.2"/>
    </source>
</evidence>